<dbReference type="AlphaFoldDB" id="A0A3B3Y999"/>
<accession>A0A3B3Y999</accession>
<proteinExistence type="predicted"/>
<dbReference type="Proteomes" id="UP000261480">
    <property type="component" value="Unplaced"/>
</dbReference>
<dbReference type="InterPro" id="IPR026847">
    <property type="entry name" value="VPS13"/>
</dbReference>
<evidence type="ECO:0000259" key="2">
    <source>
        <dbReference type="Pfam" id="PF25036"/>
    </source>
</evidence>
<dbReference type="Pfam" id="PF25036">
    <property type="entry name" value="VPS13_VAB"/>
    <property type="match status" value="1"/>
</dbReference>
<keyword evidence="4" id="KW-1185">Reference proteome</keyword>
<dbReference type="GO" id="GO:0006623">
    <property type="term" value="P:protein targeting to vacuole"/>
    <property type="evidence" value="ECO:0007669"/>
    <property type="project" value="TreeGrafter"/>
</dbReference>
<protein>
    <recommendedName>
        <fullName evidence="2">Vacuolar protein sorting-associated protein 13 VPS13 adaptor binding domain-containing protein</fullName>
    </recommendedName>
</protein>
<dbReference type="GO" id="GO:0045053">
    <property type="term" value="P:protein retention in Golgi apparatus"/>
    <property type="evidence" value="ECO:0007669"/>
    <property type="project" value="TreeGrafter"/>
</dbReference>
<reference evidence="3" key="2">
    <citation type="submission" date="2025-09" db="UniProtKB">
        <authorList>
            <consortium name="Ensembl"/>
        </authorList>
    </citation>
    <scope>IDENTIFICATION</scope>
</reference>
<dbReference type="PANTHER" id="PTHR16166:SF125">
    <property type="entry name" value="INTERMEMBRANE LIPID TRANSFER PROTEIN VPS13C"/>
    <property type="match status" value="1"/>
</dbReference>
<dbReference type="PANTHER" id="PTHR16166">
    <property type="entry name" value="VACUOLAR PROTEIN SORTING-ASSOCIATED PROTEIN VPS13"/>
    <property type="match status" value="1"/>
</dbReference>
<sequence>MKADAPALVASFQGDFNLLVEADGSQSVRANLRELKVLAGPFIQSKENRAVTTVSPDLQNQNQSGVGSSDQDEDWDPAYILHLHPMAALCNLLPYTVSYIMEVGRPSNSAEVCEIQEGSTSDLLNARVSGEIMSVALIQYQGRGWHGHIQIKQELPEFFAVCLTCDTDAALTVDVSVHVMKTASRVLLSLFSPYWIINKTSRVLQYSSEDAVFKHPAEYRDVVLFSFKKSNLFTKSKVRLQLCISTSSFSDGFSLDTVGSYGCVRCPSTNMDFLVGVSIQMSSFNLTRIVTFSPFYTLVNKSSYELEVGELLSQTATRWHYVPSTEVRRTGSRTRSGSEPGLFRSPAVVLQCLPLWPENGSNKLCVRVVGSLSHSKFFFFSQQDNGTLLSMDMSLQCGGIMVDINVSNHATIISFSEYYDGAAPALLINHTPWATISYRQSGSEVIHKLEPCEARRFVWDDPAGTRKLCWSCKEHSGELDLLQVFPVATLHLGQFGELPGVYLLYIYGDMYTYYIAFLYIGCILRFWKAESRCLPMLLNQLCFSEFCSRLIVNSPSYLSLAFVTQHRILTQISHVYDNQEYVSLCLLQDDVSQFTYDGQAQIHWVSFLDGRQRVLLFTEDTGVVTKARQSEELEQCQQELKVSLQNLGLSLINNGNRQEIAYIGITSSGVVWEFKPKNRWKSFSQKNINQLEKVYQSQLSGKTEGGWVRLDSNLEVNLRPAVMMMRQPHSCPVRRNFLSGIQVEFKRSLHQRSLRTQTLVYWLQVDNQLPGAVFPIIFHPVPPPKSIALDSGPKPFIDVSVITRFNQHSNVTQIKYFMALVQEMALKIDQGFLDAVAALFSPAANLQNDRKKVKKRDLKRLQAEPTDASLSDVSGLSFFEHFHISPVKFLKQMYVLVLGLDVLGNPFGVIRGLSQGVEAFFYEPFQGAVEGPEEFAEGLAIGVRSLFGSTVGGAAGMFSKITGSMGKGLAAMTMDKEFQQERREDMNRPAKDFKDSLAKGGKGLLKVWRGTVLVLLDHQPVFLSAGAKKEGAAGFFKGIGKGLVGVVARPTGGIVDMASSTLQGIQRAAEATEEVTKLRPARLIREDGIIRPYDLTESQGFDLYQVRLFSVSIATRHVFLHEVKGQKEPRGADGLMFHTNIWCVPTL</sequence>
<dbReference type="GO" id="GO:0007005">
    <property type="term" value="P:mitochondrion organization"/>
    <property type="evidence" value="ECO:0007669"/>
    <property type="project" value="TreeGrafter"/>
</dbReference>
<feature type="domain" description="Vacuolar protein sorting-associated protein 13 VPS13 adaptor binding" evidence="2">
    <location>
        <begin position="77"/>
        <end position="464"/>
    </location>
</feature>
<evidence type="ECO:0000313" key="4">
    <source>
        <dbReference type="Proteomes" id="UP000261480"/>
    </source>
</evidence>
<feature type="compositionally biased region" description="Polar residues" evidence="1">
    <location>
        <begin position="50"/>
        <end position="69"/>
    </location>
</feature>
<dbReference type="Ensembl" id="ENSPMET00000008995.1">
    <property type="protein sequence ID" value="ENSPMEP00000023904.1"/>
    <property type="gene ID" value="ENSPMEG00000011994.1"/>
</dbReference>
<feature type="region of interest" description="Disordered" evidence="1">
    <location>
        <begin position="50"/>
        <end position="71"/>
    </location>
</feature>
<evidence type="ECO:0000313" key="3">
    <source>
        <dbReference type="Ensembl" id="ENSPMEP00000023904.1"/>
    </source>
</evidence>
<name>A0A3B3Y999_9TELE</name>
<reference evidence="3" key="1">
    <citation type="submission" date="2025-08" db="UniProtKB">
        <authorList>
            <consortium name="Ensembl"/>
        </authorList>
    </citation>
    <scope>IDENTIFICATION</scope>
</reference>
<dbReference type="InterPro" id="IPR009543">
    <property type="entry name" value="VPS13_VAB"/>
</dbReference>
<evidence type="ECO:0000256" key="1">
    <source>
        <dbReference type="SAM" id="MobiDB-lite"/>
    </source>
</evidence>
<organism evidence="3 4">
    <name type="scientific">Poecilia mexicana</name>
    <dbReference type="NCBI Taxonomy" id="48701"/>
    <lineage>
        <taxon>Eukaryota</taxon>
        <taxon>Metazoa</taxon>
        <taxon>Chordata</taxon>
        <taxon>Craniata</taxon>
        <taxon>Vertebrata</taxon>
        <taxon>Euteleostomi</taxon>
        <taxon>Actinopterygii</taxon>
        <taxon>Neopterygii</taxon>
        <taxon>Teleostei</taxon>
        <taxon>Neoteleostei</taxon>
        <taxon>Acanthomorphata</taxon>
        <taxon>Ovalentaria</taxon>
        <taxon>Atherinomorphae</taxon>
        <taxon>Cyprinodontiformes</taxon>
        <taxon>Poeciliidae</taxon>
        <taxon>Poeciliinae</taxon>
        <taxon>Poecilia</taxon>
    </lineage>
</organism>